<keyword evidence="3" id="KW-0677">Repeat</keyword>
<dbReference type="PROSITE" id="PS50157">
    <property type="entry name" value="ZINC_FINGER_C2H2_2"/>
    <property type="match status" value="2"/>
</dbReference>
<keyword evidence="13" id="KW-1185">Reference proteome</keyword>
<keyword evidence="2" id="KW-0479">Metal-binding</keyword>
<dbReference type="InterPro" id="IPR013087">
    <property type="entry name" value="Znf_C2H2_type"/>
</dbReference>
<dbReference type="FunFam" id="3.30.160.60:FF:000100">
    <property type="entry name" value="Zinc finger 45-like"/>
    <property type="match status" value="1"/>
</dbReference>
<evidence type="ECO:0000313" key="12">
    <source>
        <dbReference type="EMBL" id="KAI1695522.1"/>
    </source>
</evidence>
<feature type="region of interest" description="Disordered" evidence="10">
    <location>
        <begin position="14"/>
        <end position="34"/>
    </location>
</feature>
<evidence type="ECO:0000256" key="8">
    <source>
        <dbReference type="ARBA" id="ARBA00023242"/>
    </source>
</evidence>
<organism evidence="12 13">
    <name type="scientific">Ditylenchus destructor</name>
    <dbReference type="NCBI Taxonomy" id="166010"/>
    <lineage>
        <taxon>Eukaryota</taxon>
        <taxon>Metazoa</taxon>
        <taxon>Ecdysozoa</taxon>
        <taxon>Nematoda</taxon>
        <taxon>Chromadorea</taxon>
        <taxon>Rhabditida</taxon>
        <taxon>Tylenchina</taxon>
        <taxon>Tylenchomorpha</taxon>
        <taxon>Sphaerularioidea</taxon>
        <taxon>Anguinidae</taxon>
        <taxon>Anguininae</taxon>
        <taxon>Ditylenchus</taxon>
    </lineage>
</organism>
<sequence>MNLGQTGSLEYLTGSLENPCGPTSETSTRPTATTAEKPFSCKHCERRFADKCNLRAHEQTHNVEKRYACANCGRRFALKSFLSKHEDSSCRQGRLGLRARQRASGSNVIATQ</sequence>
<dbReference type="GO" id="GO:0000981">
    <property type="term" value="F:DNA-binding transcription factor activity, RNA polymerase II-specific"/>
    <property type="evidence" value="ECO:0007669"/>
    <property type="project" value="TreeGrafter"/>
</dbReference>
<proteinExistence type="predicted"/>
<dbReference type="Gene3D" id="3.30.160.60">
    <property type="entry name" value="Classic Zinc Finger"/>
    <property type="match status" value="2"/>
</dbReference>
<dbReference type="AlphaFoldDB" id="A0AAD4MN05"/>
<dbReference type="PROSITE" id="PS00028">
    <property type="entry name" value="ZINC_FINGER_C2H2_1"/>
    <property type="match status" value="1"/>
</dbReference>
<evidence type="ECO:0000256" key="5">
    <source>
        <dbReference type="ARBA" id="ARBA00022833"/>
    </source>
</evidence>
<dbReference type="EMBL" id="JAKKPZ010000396">
    <property type="protein sequence ID" value="KAI1695522.1"/>
    <property type="molecule type" value="Genomic_DNA"/>
</dbReference>
<keyword evidence="8" id="KW-0539">Nucleus</keyword>
<dbReference type="InterPro" id="IPR036236">
    <property type="entry name" value="Znf_C2H2_sf"/>
</dbReference>
<gene>
    <name evidence="12" type="ORF">DdX_19539</name>
</gene>
<feature type="domain" description="C2H2-type" evidence="11">
    <location>
        <begin position="67"/>
        <end position="86"/>
    </location>
</feature>
<evidence type="ECO:0000256" key="10">
    <source>
        <dbReference type="SAM" id="MobiDB-lite"/>
    </source>
</evidence>
<comment type="subcellular location">
    <subcellularLocation>
        <location evidence="1">Nucleus</location>
    </subcellularLocation>
</comment>
<evidence type="ECO:0000313" key="13">
    <source>
        <dbReference type="Proteomes" id="UP001201812"/>
    </source>
</evidence>
<name>A0AAD4MN05_9BILA</name>
<evidence type="ECO:0000256" key="1">
    <source>
        <dbReference type="ARBA" id="ARBA00004123"/>
    </source>
</evidence>
<dbReference type="GO" id="GO:0005634">
    <property type="term" value="C:nucleus"/>
    <property type="evidence" value="ECO:0007669"/>
    <property type="project" value="UniProtKB-SubCell"/>
</dbReference>
<dbReference type="InterPro" id="IPR050717">
    <property type="entry name" value="C2H2-ZF_Transcription_Reg"/>
</dbReference>
<dbReference type="SMART" id="SM00355">
    <property type="entry name" value="ZnF_C2H2"/>
    <property type="match status" value="2"/>
</dbReference>
<keyword evidence="4 9" id="KW-0863">Zinc-finger</keyword>
<keyword evidence="6" id="KW-0805">Transcription regulation</keyword>
<comment type="caution">
    <text evidence="12">The sequence shown here is derived from an EMBL/GenBank/DDBJ whole genome shotgun (WGS) entry which is preliminary data.</text>
</comment>
<feature type="domain" description="C2H2-type" evidence="11">
    <location>
        <begin position="39"/>
        <end position="66"/>
    </location>
</feature>
<dbReference type="GO" id="GO:0000977">
    <property type="term" value="F:RNA polymerase II transcription regulatory region sequence-specific DNA binding"/>
    <property type="evidence" value="ECO:0007669"/>
    <property type="project" value="TreeGrafter"/>
</dbReference>
<evidence type="ECO:0000256" key="2">
    <source>
        <dbReference type="ARBA" id="ARBA00022723"/>
    </source>
</evidence>
<feature type="compositionally biased region" description="Low complexity" evidence="10">
    <location>
        <begin position="22"/>
        <end position="34"/>
    </location>
</feature>
<reference evidence="12" key="1">
    <citation type="submission" date="2022-01" db="EMBL/GenBank/DDBJ databases">
        <title>Genome Sequence Resource for Two Populations of Ditylenchus destructor, the Migratory Endoparasitic Phytonematode.</title>
        <authorList>
            <person name="Zhang H."/>
            <person name="Lin R."/>
            <person name="Xie B."/>
        </authorList>
    </citation>
    <scope>NUCLEOTIDE SEQUENCE</scope>
    <source>
        <strain evidence="12">BazhouSP</strain>
    </source>
</reference>
<dbReference type="FunFam" id="3.30.160.60:FF:001289">
    <property type="entry name" value="Zinc finger protein 574"/>
    <property type="match status" value="1"/>
</dbReference>
<dbReference type="GO" id="GO:0008270">
    <property type="term" value="F:zinc ion binding"/>
    <property type="evidence" value="ECO:0007669"/>
    <property type="project" value="UniProtKB-KW"/>
</dbReference>
<protein>
    <submittedName>
        <fullName evidence="12">Transcriptional repressor scratch 1</fullName>
    </submittedName>
</protein>
<evidence type="ECO:0000256" key="9">
    <source>
        <dbReference type="PROSITE-ProRule" id="PRU00042"/>
    </source>
</evidence>
<dbReference type="Pfam" id="PF00096">
    <property type="entry name" value="zf-C2H2"/>
    <property type="match status" value="1"/>
</dbReference>
<dbReference type="Proteomes" id="UP001201812">
    <property type="component" value="Unassembled WGS sequence"/>
</dbReference>
<dbReference type="SUPFAM" id="SSF57667">
    <property type="entry name" value="beta-beta-alpha zinc fingers"/>
    <property type="match status" value="1"/>
</dbReference>
<evidence type="ECO:0000256" key="7">
    <source>
        <dbReference type="ARBA" id="ARBA00023163"/>
    </source>
</evidence>
<accession>A0AAD4MN05</accession>
<evidence type="ECO:0000256" key="6">
    <source>
        <dbReference type="ARBA" id="ARBA00023015"/>
    </source>
</evidence>
<keyword evidence="7" id="KW-0804">Transcription</keyword>
<dbReference type="PANTHER" id="PTHR14196:SF12">
    <property type="entry name" value="ZINC FINGER PROTEIN 208-LIKE"/>
    <property type="match status" value="1"/>
</dbReference>
<evidence type="ECO:0000259" key="11">
    <source>
        <dbReference type="PROSITE" id="PS50157"/>
    </source>
</evidence>
<evidence type="ECO:0000256" key="4">
    <source>
        <dbReference type="ARBA" id="ARBA00022771"/>
    </source>
</evidence>
<evidence type="ECO:0000256" key="3">
    <source>
        <dbReference type="ARBA" id="ARBA00022737"/>
    </source>
</evidence>
<dbReference type="PANTHER" id="PTHR14196">
    <property type="entry name" value="ODD-SKIPPED - RELATED"/>
    <property type="match status" value="1"/>
</dbReference>
<keyword evidence="5" id="KW-0862">Zinc</keyword>